<evidence type="ECO:0000256" key="1">
    <source>
        <dbReference type="SAM" id="MobiDB-lite"/>
    </source>
</evidence>
<reference evidence="2 3" key="1">
    <citation type="submission" date="2015-05" db="EMBL/GenBank/DDBJ databases">
        <title>Genome assembly of Archangium gephyra DSM 2261.</title>
        <authorList>
            <person name="Sharma G."/>
            <person name="Subramanian S."/>
        </authorList>
    </citation>
    <scope>NUCLEOTIDE SEQUENCE [LARGE SCALE GENOMIC DNA]</scope>
    <source>
        <strain evidence="2 3">DSM 2261</strain>
    </source>
</reference>
<dbReference type="EMBL" id="CP011509">
    <property type="protein sequence ID" value="AKJ00288.1"/>
    <property type="molecule type" value="Genomic_DNA"/>
</dbReference>
<feature type="region of interest" description="Disordered" evidence="1">
    <location>
        <begin position="1"/>
        <end position="24"/>
    </location>
</feature>
<protein>
    <submittedName>
        <fullName evidence="2">Uncharacterized protein</fullName>
    </submittedName>
</protein>
<dbReference type="Proteomes" id="UP000035579">
    <property type="component" value="Chromosome"/>
</dbReference>
<sequence length="52" mass="5715">MTGWGSSGSPARSHFRDEGPEKIRHRSLRHFPAFFVSRMRPAGSSEAATALS</sequence>
<evidence type="ECO:0000313" key="3">
    <source>
        <dbReference type="Proteomes" id="UP000035579"/>
    </source>
</evidence>
<accession>A0AAC8Q3B4</accession>
<organism evidence="2 3">
    <name type="scientific">Archangium gephyra</name>
    <dbReference type="NCBI Taxonomy" id="48"/>
    <lineage>
        <taxon>Bacteria</taxon>
        <taxon>Pseudomonadati</taxon>
        <taxon>Myxococcota</taxon>
        <taxon>Myxococcia</taxon>
        <taxon>Myxococcales</taxon>
        <taxon>Cystobacterineae</taxon>
        <taxon>Archangiaceae</taxon>
        <taxon>Archangium</taxon>
    </lineage>
</organism>
<gene>
    <name evidence="2" type="ORF">AA314_01914</name>
</gene>
<name>A0AAC8Q3B4_9BACT</name>
<proteinExistence type="predicted"/>
<dbReference type="AlphaFoldDB" id="A0AAC8Q3B4"/>
<evidence type="ECO:0000313" key="2">
    <source>
        <dbReference type="EMBL" id="AKJ00288.1"/>
    </source>
</evidence>
<dbReference type="KEGG" id="age:AA314_01914"/>